<evidence type="ECO:0000259" key="6">
    <source>
        <dbReference type="Pfam" id="PF17678"/>
    </source>
</evidence>
<keyword evidence="3" id="KW-0106">Calcium</keyword>
<comment type="subunit">
    <text evidence="2">Monomer.</text>
</comment>
<dbReference type="EMBL" id="BAABFT010000001">
    <property type="protein sequence ID" value="GAA4311410.1"/>
    <property type="molecule type" value="Genomic_DNA"/>
</dbReference>
<reference evidence="8" key="1">
    <citation type="journal article" date="2019" name="Int. J. Syst. Evol. Microbiol.">
        <title>The Global Catalogue of Microorganisms (GCM) 10K type strain sequencing project: providing services to taxonomists for standard genome sequencing and annotation.</title>
        <authorList>
            <consortium name="The Broad Institute Genomics Platform"/>
            <consortium name="The Broad Institute Genome Sequencing Center for Infectious Disease"/>
            <person name="Wu L."/>
            <person name="Ma J."/>
        </authorList>
    </citation>
    <scope>NUCLEOTIDE SEQUENCE [LARGE SCALE GENOMIC DNA]</scope>
    <source>
        <strain evidence="8">JCM 17705</strain>
    </source>
</reference>
<protein>
    <recommendedName>
        <fullName evidence="9">Alpha-1,2-mannosidase</fullName>
    </recommendedName>
</protein>
<dbReference type="InterPro" id="IPR008928">
    <property type="entry name" value="6-hairpin_glycosidase_sf"/>
</dbReference>
<dbReference type="Proteomes" id="UP001500582">
    <property type="component" value="Unassembled WGS sequence"/>
</dbReference>
<dbReference type="Gene3D" id="1.20.1610.10">
    <property type="entry name" value="alpha-1,2-mannosidases domains"/>
    <property type="match status" value="1"/>
</dbReference>
<feature type="domain" description="Glycosyl hydrolase family 92 N-terminal" evidence="6">
    <location>
        <begin position="36"/>
        <end position="279"/>
    </location>
</feature>
<feature type="chain" id="PRO_5046926401" description="Alpha-1,2-mannosidase" evidence="4">
    <location>
        <begin position="31"/>
        <end position="791"/>
    </location>
</feature>
<feature type="signal peptide" evidence="4">
    <location>
        <begin position="1"/>
        <end position="30"/>
    </location>
</feature>
<accession>A0ABP8FV03</accession>
<dbReference type="InterPro" id="IPR012939">
    <property type="entry name" value="Glyco_hydro_92"/>
</dbReference>
<dbReference type="InterPro" id="IPR041371">
    <property type="entry name" value="GH92_N"/>
</dbReference>
<dbReference type="PANTHER" id="PTHR12143:SF39">
    <property type="entry name" value="SECRETED PROTEIN"/>
    <property type="match status" value="1"/>
</dbReference>
<evidence type="ECO:0000313" key="7">
    <source>
        <dbReference type="EMBL" id="GAA4311410.1"/>
    </source>
</evidence>
<dbReference type="Gene3D" id="2.70.98.10">
    <property type="match status" value="1"/>
</dbReference>
<name>A0ABP8FV03_9SPHI</name>
<comment type="cofactor">
    <cofactor evidence="1">
        <name>Ca(2+)</name>
        <dbReference type="ChEBI" id="CHEBI:29108"/>
    </cofactor>
</comment>
<dbReference type="Gene3D" id="3.30.2080.10">
    <property type="entry name" value="GH92 mannosidase domain"/>
    <property type="match status" value="1"/>
</dbReference>
<dbReference type="NCBIfam" id="TIGR01180">
    <property type="entry name" value="aman2_put"/>
    <property type="match status" value="1"/>
</dbReference>
<evidence type="ECO:0000256" key="1">
    <source>
        <dbReference type="ARBA" id="ARBA00001913"/>
    </source>
</evidence>
<dbReference type="InterPro" id="IPR014718">
    <property type="entry name" value="GH-type_carb-bd"/>
</dbReference>
<keyword evidence="4" id="KW-0732">Signal</keyword>
<feature type="domain" description="Glycosyl hydrolase family 92" evidence="5">
    <location>
        <begin position="285"/>
        <end position="775"/>
    </location>
</feature>
<dbReference type="InterPro" id="IPR005887">
    <property type="entry name" value="GH92_a_mannosidase_put"/>
</dbReference>
<evidence type="ECO:0000256" key="4">
    <source>
        <dbReference type="SAM" id="SignalP"/>
    </source>
</evidence>
<evidence type="ECO:0000256" key="3">
    <source>
        <dbReference type="ARBA" id="ARBA00022837"/>
    </source>
</evidence>
<dbReference type="RefSeq" id="WP_345209544.1">
    <property type="nucleotide sequence ID" value="NZ_BAABFT010000001.1"/>
</dbReference>
<evidence type="ECO:0000256" key="2">
    <source>
        <dbReference type="ARBA" id="ARBA00011245"/>
    </source>
</evidence>
<dbReference type="Pfam" id="PF17678">
    <property type="entry name" value="Glyco_hydro_92N"/>
    <property type="match status" value="1"/>
</dbReference>
<proteinExistence type="predicted"/>
<organism evidence="7 8">
    <name type="scientific">Mucilaginibacter gynuensis</name>
    <dbReference type="NCBI Taxonomy" id="1302236"/>
    <lineage>
        <taxon>Bacteria</taxon>
        <taxon>Pseudomonadati</taxon>
        <taxon>Bacteroidota</taxon>
        <taxon>Sphingobacteriia</taxon>
        <taxon>Sphingobacteriales</taxon>
        <taxon>Sphingobacteriaceae</taxon>
        <taxon>Mucilaginibacter</taxon>
    </lineage>
</organism>
<gene>
    <name evidence="7" type="ORF">GCM10023149_06400</name>
</gene>
<dbReference type="Gene3D" id="1.20.1050.60">
    <property type="entry name" value="alpha-1,2-mannosidase"/>
    <property type="match status" value="1"/>
</dbReference>
<comment type="caution">
    <text evidence="7">The sequence shown here is derived from an EMBL/GenBank/DDBJ whole genome shotgun (WGS) entry which is preliminary data.</text>
</comment>
<dbReference type="PANTHER" id="PTHR12143">
    <property type="entry name" value="PEPTIDE N-GLYCANASE PNGASE -RELATED"/>
    <property type="match status" value="1"/>
</dbReference>
<dbReference type="InterPro" id="IPR050883">
    <property type="entry name" value="PNGase"/>
</dbReference>
<dbReference type="SUPFAM" id="SSF48208">
    <property type="entry name" value="Six-hairpin glycosidases"/>
    <property type="match status" value="1"/>
</dbReference>
<dbReference type="Pfam" id="PF07971">
    <property type="entry name" value="Glyco_hydro_92"/>
    <property type="match status" value="1"/>
</dbReference>
<dbReference type="PROSITE" id="PS51257">
    <property type="entry name" value="PROKAR_LIPOPROTEIN"/>
    <property type="match status" value="1"/>
</dbReference>
<evidence type="ECO:0000313" key="8">
    <source>
        <dbReference type="Proteomes" id="UP001500582"/>
    </source>
</evidence>
<evidence type="ECO:0000259" key="5">
    <source>
        <dbReference type="Pfam" id="PF07971"/>
    </source>
</evidence>
<sequence length="791" mass="88199">MANKFISSVLGAKSFIAVSALLLASCAAKRENVLKYVDPNIGTAHSRWFFYTPAAVPYGMAKLAPSTNGHYGNPSGWEAVGYDTRHNSIEGFVHFHEWQVGGVSVMPATGALKTIPGELDKAGNGYRSHFDRKNEIAQPGYYKVLLDDYKVTAELTATKHVGFHRYTFPKSDQSRIILDIGNKQGESDEVTDAAVRMIDDTHFEGFVTTYPKYVHTYDADGHVSMYFWGEVSRKPDDVNTFTTGSIQLHNNTAKGKGAGLTLEYKTQDNEAIELKVGLSYTSTQNAKANYEAEVQGLTFEKAKLQAQETWQQELGKIYVQSTDEKKKIKFYTGLYHALLGRGVANDVNGAFPKHGGAIGQLPKDKSGKFSYNFYNTDAIWGAFWNLTQLWALSYPEHYNDYVHTELEIYKDRGWFGDGIANSNFVSGVGTNFVGLAIAGAYQSGIRDYDTVLAYKAIKENELNWQNRKVGSGKMDVKVFVDKGYVPYTEEDKTDSTSSHFAASHTLEYSFSTFAAAQMAKAMGKEQDYQSLIKYSNGWKLLYDSQQKLMRPKLANSSFIDKFDPYQPWRGFQEGNAIQYTFYVPQNPDALISAIGKDAFNNRLDSIFTLAQKNSFGGGKEIDAFAGIKSIYNHGNQPNLHISWLFNFSGKPWLTQKWTRAICDEFYGTESIHGYGYGQDEDQGQLGSWYVISSLGLFDVKGFTDLRPIIEIGSPAFDMADIQLGNGKNLTIETKNNSAKNVYIQSAEFNGKALSNCWLYRDELMQGGKLSFVMGDKPNTGWGSKTPPPSAQ</sequence>
<evidence type="ECO:0008006" key="9">
    <source>
        <dbReference type="Google" id="ProtNLM"/>
    </source>
</evidence>
<keyword evidence="8" id="KW-1185">Reference proteome</keyword>